<protein>
    <submittedName>
        <fullName evidence="4">FAD/NAD(P)-binding domain-containing protein</fullName>
    </submittedName>
</protein>
<dbReference type="RefSeq" id="XP_025360904.1">
    <property type="nucleotide sequence ID" value="XM_025504137.1"/>
</dbReference>
<dbReference type="STRING" id="1569628.A0A316ULX5"/>
<dbReference type="GO" id="GO:0016491">
    <property type="term" value="F:oxidoreductase activity"/>
    <property type="evidence" value="ECO:0007669"/>
    <property type="project" value="UniProtKB-KW"/>
</dbReference>
<dbReference type="Gene3D" id="3.50.50.60">
    <property type="entry name" value="FAD/NAD(P)-binding domain"/>
    <property type="match status" value="1"/>
</dbReference>
<dbReference type="Proteomes" id="UP000245884">
    <property type="component" value="Unassembled WGS sequence"/>
</dbReference>
<evidence type="ECO:0000256" key="2">
    <source>
        <dbReference type="ARBA" id="ARBA00023002"/>
    </source>
</evidence>
<dbReference type="GO" id="GO:0003682">
    <property type="term" value="F:chromatin binding"/>
    <property type="evidence" value="ECO:0007669"/>
    <property type="project" value="TreeGrafter"/>
</dbReference>
<dbReference type="Gene3D" id="3.90.660.10">
    <property type="match status" value="1"/>
</dbReference>
<feature type="non-terminal residue" evidence="4">
    <location>
        <position position="1"/>
    </location>
</feature>
<comment type="similarity">
    <text evidence="1">Belongs to the flavin monoamine oxidase family.</text>
</comment>
<dbReference type="OrthoDB" id="5046242at2759"/>
<sequence>LLRTMATTTSKRDPYDVVIVGGGWAGLTVALRLCESPSSSSSSSSPSILLLEARPRLGGRAFTHTYDRQSLGSSQRSVAPPADMDEAVDFGCSWLHGYNEGNPVKALCEELGIPVKLAADLAGKRTGCIVVGPDGSPLESGLSSKIRGNTDESMRLAHEEAKGLQDGDERSLADFLLNDKSPLFAGLNSAEERQAAISYARMLHVPLGVALEAVSLRWLGYGEAVAGTDAAPEGGFSRVIEALVKRIEKTGKVEFKTGLEVVGVQEVPQSETVRIMVKGEGGEDAVEGKTSIMTLPLAVLQKRLQSASTQPPLFTPPISARKQQAIARTQVGDLNKVLLVYDSVQPWWRDADATGTFVVLPKTASSSKTPQAEGQAGDLTSLLESTTLLISPSVSERTGTCSLLVMVGASQGAAAPGQLESFGRPAVAEALHARLATALAPQSASSVPQPVHNFMSRWSGHALTQGATSTPVTLGEGRSPLDFVTLGQPEWGKKLLFAGEHTDVDARGSITGAVRSGEREARRI</sequence>
<dbReference type="GeneID" id="37025960"/>
<dbReference type="PANTHER" id="PTHR10742:SF386">
    <property type="entry name" value="LYSINE-SPECIFIC HISTONE DEMETHYLASE 1A"/>
    <property type="match status" value="1"/>
</dbReference>
<evidence type="ECO:0000313" key="4">
    <source>
        <dbReference type="EMBL" id="PWN26292.1"/>
    </source>
</evidence>
<gene>
    <name evidence="4" type="ORF">BDZ90DRAFT_212318</name>
</gene>
<dbReference type="InterPro" id="IPR050281">
    <property type="entry name" value="Flavin_monoamine_oxidase"/>
</dbReference>
<accession>A0A316ULX5</accession>
<dbReference type="EMBL" id="KZ819672">
    <property type="protein sequence ID" value="PWN26292.1"/>
    <property type="molecule type" value="Genomic_DNA"/>
</dbReference>
<evidence type="ECO:0000256" key="1">
    <source>
        <dbReference type="ARBA" id="ARBA00005995"/>
    </source>
</evidence>
<evidence type="ECO:0000313" key="5">
    <source>
        <dbReference type="Proteomes" id="UP000245884"/>
    </source>
</evidence>
<name>A0A316ULX5_9BASI</name>
<dbReference type="InterPro" id="IPR036188">
    <property type="entry name" value="FAD/NAD-bd_sf"/>
</dbReference>
<keyword evidence="5" id="KW-1185">Reference proteome</keyword>
<dbReference type="InterPro" id="IPR002937">
    <property type="entry name" value="Amino_oxidase"/>
</dbReference>
<dbReference type="GO" id="GO:0050660">
    <property type="term" value="F:flavin adenine dinucleotide binding"/>
    <property type="evidence" value="ECO:0007669"/>
    <property type="project" value="TreeGrafter"/>
</dbReference>
<evidence type="ECO:0000259" key="3">
    <source>
        <dbReference type="Pfam" id="PF01593"/>
    </source>
</evidence>
<feature type="non-terminal residue" evidence="4">
    <location>
        <position position="524"/>
    </location>
</feature>
<organism evidence="4 5">
    <name type="scientific">Jaminaea rosea</name>
    <dbReference type="NCBI Taxonomy" id="1569628"/>
    <lineage>
        <taxon>Eukaryota</taxon>
        <taxon>Fungi</taxon>
        <taxon>Dikarya</taxon>
        <taxon>Basidiomycota</taxon>
        <taxon>Ustilaginomycotina</taxon>
        <taxon>Exobasidiomycetes</taxon>
        <taxon>Microstromatales</taxon>
        <taxon>Microstromatales incertae sedis</taxon>
        <taxon>Jaminaea</taxon>
    </lineage>
</organism>
<dbReference type="Pfam" id="PF01593">
    <property type="entry name" value="Amino_oxidase"/>
    <property type="match status" value="1"/>
</dbReference>
<dbReference type="AlphaFoldDB" id="A0A316ULX5"/>
<proteinExistence type="inferred from homology"/>
<keyword evidence="2" id="KW-0560">Oxidoreductase</keyword>
<dbReference type="SUPFAM" id="SSF51905">
    <property type="entry name" value="FAD/NAD(P)-binding domain"/>
    <property type="match status" value="1"/>
</dbReference>
<dbReference type="PANTHER" id="PTHR10742">
    <property type="entry name" value="FLAVIN MONOAMINE OXIDASE"/>
    <property type="match status" value="1"/>
</dbReference>
<dbReference type="GO" id="GO:0006338">
    <property type="term" value="P:chromatin remodeling"/>
    <property type="evidence" value="ECO:0007669"/>
    <property type="project" value="TreeGrafter"/>
</dbReference>
<feature type="domain" description="Amine oxidase" evidence="3">
    <location>
        <begin position="25"/>
        <end position="524"/>
    </location>
</feature>
<reference evidence="4 5" key="1">
    <citation type="journal article" date="2018" name="Mol. Biol. Evol.">
        <title>Broad Genomic Sampling Reveals a Smut Pathogenic Ancestry of the Fungal Clade Ustilaginomycotina.</title>
        <authorList>
            <person name="Kijpornyongpan T."/>
            <person name="Mondo S.J."/>
            <person name="Barry K."/>
            <person name="Sandor L."/>
            <person name="Lee J."/>
            <person name="Lipzen A."/>
            <person name="Pangilinan J."/>
            <person name="LaButti K."/>
            <person name="Hainaut M."/>
            <person name="Henrissat B."/>
            <person name="Grigoriev I.V."/>
            <person name="Spatafora J.W."/>
            <person name="Aime M.C."/>
        </authorList>
    </citation>
    <scope>NUCLEOTIDE SEQUENCE [LARGE SCALE GENOMIC DNA]</scope>
    <source>
        <strain evidence="4 5">MCA 5214</strain>
    </source>
</reference>